<dbReference type="EMBL" id="MQWA01000001">
    <property type="protein sequence ID" value="PQJ28014.1"/>
    <property type="molecule type" value="Genomic_DNA"/>
</dbReference>
<evidence type="ECO:0000313" key="2">
    <source>
        <dbReference type="Proteomes" id="UP000239907"/>
    </source>
</evidence>
<evidence type="ECO:0000313" key="1">
    <source>
        <dbReference type="EMBL" id="PQJ28014.1"/>
    </source>
</evidence>
<dbReference type="AlphaFoldDB" id="A0A2S7U0U5"/>
<accession>A0A2S7U0U5</accession>
<reference evidence="1 2" key="1">
    <citation type="submission" date="2016-12" db="EMBL/GenBank/DDBJ databases">
        <title>Study of bacterial adaptation to deep sea.</title>
        <authorList>
            <person name="Song J."/>
            <person name="Yoshizawa S."/>
            <person name="Kogure K."/>
        </authorList>
    </citation>
    <scope>NUCLEOTIDE SEQUENCE [LARGE SCALE GENOMIC DNA]</scope>
    <source>
        <strain evidence="1 2">SAORIC-165</strain>
    </source>
</reference>
<gene>
    <name evidence="1" type="ORF">BSZ32_05535</name>
</gene>
<protein>
    <submittedName>
        <fullName evidence="1">Uncharacterized protein</fullName>
    </submittedName>
</protein>
<organism evidence="1 2">
    <name type="scientific">Rubritalea profundi</name>
    <dbReference type="NCBI Taxonomy" id="1658618"/>
    <lineage>
        <taxon>Bacteria</taxon>
        <taxon>Pseudomonadati</taxon>
        <taxon>Verrucomicrobiota</taxon>
        <taxon>Verrucomicrobiia</taxon>
        <taxon>Verrucomicrobiales</taxon>
        <taxon>Rubritaleaceae</taxon>
        <taxon>Rubritalea</taxon>
    </lineage>
</organism>
<dbReference type="Proteomes" id="UP000239907">
    <property type="component" value="Unassembled WGS sequence"/>
</dbReference>
<sequence>MSRQRINHDRILPAGESRIHTVDKHTFGFVLHSLFRLKGLGDFDNEDFARSGRVIHRHDNHRNPGGRAQWREFQRVAALGEIGFSIGVKPLEFMSMPAEKNRCSVRHST</sequence>
<proteinExistence type="predicted"/>
<comment type="caution">
    <text evidence="1">The sequence shown here is derived from an EMBL/GenBank/DDBJ whole genome shotgun (WGS) entry which is preliminary data.</text>
</comment>
<name>A0A2S7U0U5_9BACT</name>
<keyword evidence="2" id="KW-1185">Reference proteome</keyword>